<name>I3CEB9_9GAMM</name>
<dbReference type="AlphaFoldDB" id="I3CEB9"/>
<dbReference type="InterPro" id="IPR003718">
    <property type="entry name" value="OsmC/Ohr_fam"/>
</dbReference>
<dbReference type="PANTHER" id="PTHR39624">
    <property type="entry name" value="PROTEIN INVOLVED IN RIMO-MEDIATED BETA-METHYLTHIOLATION OF RIBOSOMAL PROTEIN S12 YCAO"/>
    <property type="match status" value="1"/>
</dbReference>
<dbReference type="OrthoDB" id="9761274at2"/>
<evidence type="ECO:0000313" key="1">
    <source>
        <dbReference type="EMBL" id="EIJ41962.1"/>
    </source>
</evidence>
<evidence type="ECO:0000313" key="2">
    <source>
        <dbReference type="Proteomes" id="UP000005744"/>
    </source>
</evidence>
<protein>
    <submittedName>
        <fullName evidence="1">Putative redox protein, regulator of disulfide bond formation</fullName>
    </submittedName>
</protein>
<sequence length="136" mass="14854">MDINVHFGEGLQVITEFDGFHVLADQPKDNGGQGTAPDPFSYFLSSLAACAGFFVLRFCQSRQLEIADIRLSLHSSRDPASHRLTDIAMTIHVPESFPQKYLSALVRATNECSVKKVLADPPTISVNAKVMESTTA</sequence>
<accession>I3CEB9</accession>
<dbReference type="InterPro" id="IPR015946">
    <property type="entry name" value="KH_dom-like_a/b"/>
</dbReference>
<dbReference type="InterPro" id="IPR036102">
    <property type="entry name" value="OsmC/Ohrsf"/>
</dbReference>
<proteinExistence type="predicted"/>
<dbReference type="HOGENOM" id="CLU_100275_3_0_6"/>
<keyword evidence="2" id="KW-1185">Reference proteome</keyword>
<dbReference type="EMBL" id="JH600070">
    <property type="protein sequence ID" value="EIJ41962.1"/>
    <property type="molecule type" value="Genomic_DNA"/>
</dbReference>
<dbReference type="eggNOG" id="COG1765">
    <property type="taxonomic scope" value="Bacteria"/>
</dbReference>
<dbReference type="STRING" id="395493.BegalDRAFT_1059"/>
<dbReference type="Pfam" id="PF02566">
    <property type="entry name" value="OsmC"/>
    <property type="match status" value="1"/>
</dbReference>
<reference evidence="1 2" key="1">
    <citation type="submission" date="2011-11" db="EMBL/GenBank/DDBJ databases">
        <title>Improved High-Quality Draft sequence of Beggiatoa alba B18lD.</title>
        <authorList>
            <consortium name="US DOE Joint Genome Institute"/>
            <person name="Lucas S."/>
            <person name="Han J."/>
            <person name="Lapidus A."/>
            <person name="Cheng J.-F."/>
            <person name="Goodwin L."/>
            <person name="Pitluck S."/>
            <person name="Peters L."/>
            <person name="Mikhailova N."/>
            <person name="Held B."/>
            <person name="Detter J.C."/>
            <person name="Han C."/>
            <person name="Tapia R."/>
            <person name="Land M."/>
            <person name="Hauser L."/>
            <person name="Kyrpides N."/>
            <person name="Ivanova N."/>
            <person name="Pagani I."/>
            <person name="Samuel K."/>
            <person name="Teske A."/>
            <person name="Mueller J."/>
            <person name="Woyke T."/>
        </authorList>
    </citation>
    <scope>NUCLEOTIDE SEQUENCE [LARGE SCALE GENOMIC DNA]</scope>
    <source>
        <strain evidence="1 2">B18LD</strain>
    </source>
</reference>
<gene>
    <name evidence="1" type="ORF">BegalDRAFT_1059</name>
</gene>
<dbReference type="Proteomes" id="UP000005744">
    <property type="component" value="Unassembled WGS sequence"/>
</dbReference>
<dbReference type="SUPFAM" id="SSF82784">
    <property type="entry name" value="OsmC-like"/>
    <property type="match status" value="1"/>
</dbReference>
<dbReference type="RefSeq" id="WP_002684400.1">
    <property type="nucleotide sequence ID" value="NZ_JH600070.1"/>
</dbReference>
<dbReference type="Gene3D" id="3.30.300.20">
    <property type="match status" value="1"/>
</dbReference>
<dbReference type="PANTHER" id="PTHR39624:SF2">
    <property type="entry name" value="OSMC-LIKE PROTEIN"/>
    <property type="match status" value="1"/>
</dbReference>
<organism evidence="1 2">
    <name type="scientific">Beggiatoa alba B18LD</name>
    <dbReference type="NCBI Taxonomy" id="395493"/>
    <lineage>
        <taxon>Bacteria</taxon>
        <taxon>Pseudomonadati</taxon>
        <taxon>Pseudomonadota</taxon>
        <taxon>Gammaproteobacteria</taxon>
        <taxon>Thiotrichales</taxon>
        <taxon>Thiotrichaceae</taxon>
        <taxon>Beggiatoa</taxon>
    </lineage>
</organism>